<protein>
    <submittedName>
        <fullName evidence="2">Uncharacterized protein</fullName>
    </submittedName>
</protein>
<reference evidence="2" key="1">
    <citation type="submission" date="2024-02" db="EMBL/GenBank/DDBJ databases">
        <authorList>
            <consortium name="ELIXIR-Norway"/>
            <consortium name="Elixir Norway"/>
        </authorList>
    </citation>
    <scope>NUCLEOTIDE SEQUENCE</scope>
</reference>
<feature type="compositionally biased region" description="Low complexity" evidence="1">
    <location>
        <begin position="32"/>
        <end position="50"/>
    </location>
</feature>
<dbReference type="EMBL" id="OZ019898">
    <property type="protein sequence ID" value="CAK9228558.1"/>
    <property type="molecule type" value="Genomic_DNA"/>
</dbReference>
<name>A0ABP0USK9_9BRYO</name>
<evidence type="ECO:0000313" key="3">
    <source>
        <dbReference type="Proteomes" id="UP001497512"/>
    </source>
</evidence>
<feature type="compositionally biased region" description="Basic and acidic residues" evidence="1">
    <location>
        <begin position="70"/>
        <end position="97"/>
    </location>
</feature>
<keyword evidence="3" id="KW-1185">Reference proteome</keyword>
<gene>
    <name evidence="2" type="ORF">CSSPTR1EN2_LOCUS19198</name>
</gene>
<dbReference type="Proteomes" id="UP001497512">
    <property type="component" value="Chromosome 6"/>
</dbReference>
<feature type="compositionally biased region" description="Basic and acidic residues" evidence="1">
    <location>
        <begin position="12"/>
        <end position="21"/>
    </location>
</feature>
<feature type="region of interest" description="Disordered" evidence="1">
    <location>
        <begin position="1"/>
        <end position="112"/>
    </location>
</feature>
<sequence>MRRPLRLVGESADTRGHDLQHRNRGGARQRRLAAGPSDSSLSLSLLSLSSVPDEESTTAATARVGLMIEESVREHKGRDNERPSRRTRADEACDRTRGGAQGNRGPLARNGN</sequence>
<organism evidence="2 3">
    <name type="scientific">Sphagnum troendelagicum</name>
    <dbReference type="NCBI Taxonomy" id="128251"/>
    <lineage>
        <taxon>Eukaryota</taxon>
        <taxon>Viridiplantae</taxon>
        <taxon>Streptophyta</taxon>
        <taxon>Embryophyta</taxon>
        <taxon>Bryophyta</taxon>
        <taxon>Sphagnophytina</taxon>
        <taxon>Sphagnopsida</taxon>
        <taxon>Sphagnales</taxon>
        <taxon>Sphagnaceae</taxon>
        <taxon>Sphagnum</taxon>
    </lineage>
</organism>
<evidence type="ECO:0000256" key="1">
    <source>
        <dbReference type="SAM" id="MobiDB-lite"/>
    </source>
</evidence>
<feature type="compositionally biased region" description="Basic residues" evidence="1">
    <location>
        <begin position="22"/>
        <end position="31"/>
    </location>
</feature>
<evidence type="ECO:0000313" key="2">
    <source>
        <dbReference type="EMBL" id="CAK9228558.1"/>
    </source>
</evidence>
<proteinExistence type="predicted"/>
<accession>A0ABP0USK9</accession>